<evidence type="ECO:0000256" key="1">
    <source>
        <dbReference type="ARBA" id="ARBA00023015"/>
    </source>
</evidence>
<proteinExistence type="predicted"/>
<dbReference type="PRINTS" id="PR00598">
    <property type="entry name" value="HTHMARR"/>
</dbReference>
<evidence type="ECO:0000256" key="2">
    <source>
        <dbReference type="ARBA" id="ARBA00023125"/>
    </source>
</evidence>
<dbReference type="PANTHER" id="PTHR42756:SF1">
    <property type="entry name" value="TRANSCRIPTIONAL REPRESSOR OF EMRAB OPERON"/>
    <property type="match status" value="1"/>
</dbReference>
<evidence type="ECO:0000259" key="5">
    <source>
        <dbReference type="PROSITE" id="PS50995"/>
    </source>
</evidence>
<feature type="region of interest" description="Disordered" evidence="4">
    <location>
        <begin position="1"/>
        <end position="28"/>
    </location>
</feature>
<feature type="domain" description="HTH marR-type" evidence="5">
    <location>
        <begin position="33"/>
        <end position="165"/>
    </location>
</feature>
<dbReference type="Proteomes" id="UP001162802">
    <property type="component" value="Unassembled WGS sequence"/>
</dbReference>
<keyword evidence="7" id="KW-1185">Reference proteome</keyword>
<dbReference type="InterPro" id="IPR036388">
    <property type="entry name" value="WH-like_DNA-bd_sf"/>
</dbReference>
<dbReference type="Gene3D" id="1.10.10.10">
    <property type="entry name" value="Winged helix-like DNA-binding domain superfamily/Winged helix DNA-binding domain"/>
    <property type="match status" value="1"/>
</dbReference>
<reference evidence="6" key="1">
    <citation type="submission" date="2022-03" db="EMBL/GenBank/DDBJ databases">
        <title>Identification of a novel bacterium isolated from mangrove sediments.</title>
        <authorList>
            <person name="Pan X."/>
        </authorList>
    </citation>
    <scope>NUCLEOTIDE SEQUENCE</scope>
    <source>
        <strain evidence="6">B2637</strain>
    </source>
</reference>
<keyword evidence="2" id="KW-0238">DNA-binding</keyword>
<dbReference type="PANTHER" id="PTHR42756">
    <property type="entry name" value="TRANSCRIPTIONAL REGULATOR, MARR"/>
    <property type="match status" value="1"/>
</dbReference>
<dbReference type="PROSITE" id="PS50995">
    <property type="entry name" value="HTH_MARR_2"/>
    <property type="match status" value="1"/>
</dbReference>
<dbReference type="InterPro" id="IPR036390">
    <property type="entry name" value="WH_DNA-bd_sf"/>
</dbReference>
<keyword evidence="3" id="KW-0804">Transcription</keyword>
<gene>
    <name evidence="6" type="ORF">MTR65_13130</name>
</gene>
<protein>
    <submittedName>
        <fullName evidence="6">MarR family winged helix-turn-helix transcriptional regulator</fullName>
    </submittedName>
</protein>
<name>A0ABT0AEL7_9SPHN</name>
<dbReference type="SUPFAM" id="SSF46785">
    <property type="entry name" value="Winged helix' DNA-binding domain"/>
    <property type="match status" value="1"/>
</dbReference>
<sequence length="171" mass="18341">MSGPLPHAASATCPGLPDTSGTDGRKAAPDTLKRDVALKMAIVSRLMRKHFDEAIAELGVTRSQWTVIAVVSSRPGATQRVIAETLEISEVSAGRLVDRLIAEGMVERQRKHDDRRAHAIYLTPKGQELTGTLSDVATLSEEATFAGLSDEQLRQINATLEAISANLGNVQ</sequence>
<dbReference type="SMART" id="SM00347">
    <property type="entry name" value="HTH_MARR"/>
    <property type="match status" value="1"/>
</dbReference>
<dbReference type="EMBL" id="JALHAT010000024">
    <property type="protein sequence ID" value="MCJ1961631.1"/>
    <property type="molecule type" value="Genomic_DNA"/>
</dbReference>
<dbReference type="RefSeq" id="WP_243800918.1">
    <property type="nucleotide sequence ID" value="NZ_JALHAT010000024.1"/>
</dbReference>
<dbReference type="Pfam" id="PF12802">
    <property type="entry name" value="MarR_2"/>
    <property type="match status" value="1"/>
</dbReference>
<evidence type="ECO:0000313" key="7">
    <source>
        <dbReference type="Proteomes" id="UP001162802"/>
    </source>
</evidence>
<keyword evidence="1" id="KW-0805">Transcription regulation</keyword>
<organism evidence="6 7">
    <name type="scientific">Novosphingobium mangrovi</name>
    <name type="common">ex Hu et al. 2023</name>
    <dbReference type="NCBI Taxonomy" id="2930094"/>
    <lineage>
        <taxon>Bacteria</taxon>
        <taxon>Pseudomonadati</taxon>
        <taxon>Pseudomonadota</taxon>
        <taxon>Alphaproteobacteria</taxon>
        <taxon>Sphingomonadales</taxon>
        <taxon>Sphingomonadaceae</taxon>
        <taxon>Novosphingobium</taxon>
    </lineage>
</organism>
<dbReference type="InterPro" id="IPR000835">
    <property type="entry name" value="HTH_MarR-typ"/>
</dbReference>
<evidence type="ECO:0000256" key="4">
    <source>
        <dbReference type="SAM" id="MobiDB-lite"/>
    </source>
</evidence>
<accession>A0ABT0AEL7</accession>
<evidence type="ECO:0000256" key="3">
    <source>
        <dbReference type="ARBA" id="ARBA00023163"/>
    </source>
</evidence>
<comment type="caution">
    <text evidence="6">The sequence shown here is derived from an EMBL/GenBank/DDBJ whole genome shotgun (WGS) entry which is preliminary data.</text>
</comment>
<evidence type="ECO:0000313" key="6">
    <source>
        <dbReference type="EMBL" id="MCJ1961631.1"/>
    </source>
</evidence>